<dbReference type="RefSeq" id="YP_009949821.1">
    <property type="nucleotide sequence ID" value="NC_051584.1"/>
</dbReference>
<evidence type="ECO:0000313" key="1">
    <source>
        <dbReference type="EMBL" id="QGH75313.1"/>
    </source>
</evidence>
<dbReference type="EMBL" id="MN617843">
    <property type="protein sequence ID" value="QGH75313.1"/>
    <property type="molecule type" value="Genomic_DNA"/>
</dbReference>
<organism evidence="1 2">
    <name type="scientific">Mycobacterium phage Quesadilla</name>
    <dbReference type="NCBI Taxonomy" id="2664226"/>
    <lineage>
        <taxon>Viruses</taxon>
        <taxon>Duplodnaviria</taxon>
        <taxon>Heunggongvirae</taxon>
        <taxon>Uroviricota</taxon>
        <taxon>Caudoviricetes</taxon>
        <taxon>Bclasvirinae</taxon>
        <taxon>Quesadillavirus</taxon>
        <taxon>Quesadillavirus quesadilla</taxon>
    </lineage>
</organism>
<reference evidence="1 2" key="1">
    <citation type="submission" date="2019-10" db="EMBL/GenBank/DDBJ databases">
        <authorList>
            <person name="Jorgensen H.J."/>
            <person name="Tolsma S."/>
            <person name="Caruso S.M."/>
            <person name="Garlena R.A."/>
            <person name="Russell D.A."/>
            <person name="Pope W.H."/>
            <person name="Jacobs-Se D."/>
            <person name="Hatfull G.F."/>
        </authorList>
    </citation>
    <scope>NUCLEOTIDE SEQUENCE [LARGE SCALE GENOMIC DNA]</scope>
</reference>
<evidence type="ECO:0000313" key="2">
    <source>
        <dbReference type="Proteomes" id="UP000370142"/>
    </source>
</evidence>
<accession>A0A5Q2WF41</accession>
<sequence length="252" mass="27092">MTTTKRAKARTKKAPADAREESLAQFSATLDEHAGRAVGFAVAVAELAKARAQIAQLKAARAEVFDVIKERFEEGHRLVGEGRFELRMSGGGEAKVYRAVESAAVKKANPAAWRRAQAVVPFVSVKAPAAAALKVPVVPTPQVNPAMSVEAAVAAYTDHPAWLRLKALRAEETELIGTLEKMAAEFGWDGLPITFSDGWVAGLKRMQFSADKLAELEPEVFEELAVTKVRQAPARVYLAKPGTEGSVDLDGD</sequence>
<keyword evidence="2" id="KW-1185">Reference proteome</keyword>
<dbReference type="Proteomes" id="UP000370142">
    <property type="component" value="Segment"/>
</dbReference>
<dbReference type="KEGG" id="vg:60321229"/>
<gene>
    <name evidence="1" type="primary">65</name>
    <name evidence="1" type="ORF">SEA_QUESADILLA_65</name>
</gene>
<name>A0A5Q2WF41_9CAUD</name>
<dbReference type="GeneID" id="60321229"/>
<proteinExistence type="predicted"/>
<protein>
    <submittedName>
        <fullName evidence="1">Uncharacterized protein</fullName>
    </submittedName>
</protein>